<feature type="transmembrane region" description="Helical" evidence="2">
    <location>
        <begin position="575"/>
        <end position="595"/>
    </location>
</feature>
<feature type="transmembrane region" description="Helical" evidence="2">
    <location>
        <begin position="515"/>
        <end position="532"/>
    </location>
</feature>
<keyword evidence="2" id="KW-0472">Membrane</keyword>
<feature type="transmembrane region" description="Helical" evidence="2">
    <location>
        <begin position="354"/>
        <end position="372"/>
    </location>
</feature>
<feature type="transmembrane region" description="Helical" evidence="2">
    <location>
        <begin position="384"/>
        <end position="404"/>
    </location>
</feature>
<comment type="similarity">
    <text evidence="1">Belongs to the bacterial sugar transferase family.</text>
</comment>
<evidence type="ECO:0000256" key="1">
    <source>
        <dbReference type="ARBA" id="ARBA00006464"/>
    </source>
</evidence>
<keyword evidence="2" id="KW-1133">Transmembrane helix</keyword>
<dbReference type="GO" id="GO:0016780">
    <property type="term" value="F:phosphotransferase activity, for other substituted phosphate groups"/>
    <property type="evidence" value="ECO:0007669"/>
    <property type="project" value="TreeGrafter"/>
</dbReference>
<proteinExistence type="inferred from homology"/>
<keyword evidence="2" id="KW-0812">Transmembrane</keyword>
<sequence length="608" mass="69609">MRLRNNGIVKKELVNHSDVFRKTWSSRRVEASVVVNLCEYNKPLLKRPFDIILSGFGLIMSSLLWALISIVIIIEDGFPVIIKQQRIGKYGRLFWGYKFRSMKKQTLDEKVSIQACENDPRVTRIGRLLRRCAMDELPQLLNIFLGDMSFVGPRALLPKEQEVNTSRQYTNGGICDITTIPGFNERILVKPGLTGIAQIWAPRDIMRRQKFKYDLLYIKKMSFWLDLKLILLSFLVTFNSAWERRGAKLKTLTIRGSKLETLAIRSTERQAWEKEYAGEQGRKGAEEKRRIKDYILNWLPVAALLIAVFPLLNIANKYLFAWGVFKVFGDTIRVFFPQTELFVLSTLWSGLRESSHFIVYLLLTVLLIRSFAKGFKLQSKTAMLFAGITAALFAMTDETVQMFMADRGASFADLTLDLLAVSIVLLLCYRRYLNKQIFENKFIATKIDNLAQINLDSLIASWIPVFIYMAGLFIVGNVLLTNNNTLFLINNIKPIFFSGLSHGFVGQMVGKTRDYSHILIYAVLTFIIYKSINNSHRNWRLNHFLGAGMFAIGFGVCDEVGQSFFAHRSACLSDWLINVIGIAVGMASVLIYYKFKRKPCRELRGKDC</sequence>
<dbReference type="EMBL" id="MEUM01000028">
    <property type="protein sequence ID" value="OGC43294.1"/>
    <property type="molecule type" value="Genomic_DNA"/>
</dbReference>
<evidence type="ECO:0000313" key="5">
    <source>
        <dbReference type="Proteomes" id="UP000177025"/>
    </source>
</evidence>
<dbReference type="InterPro" id="IPR003362">
    <property type="entry name" value="Bact_transf"/>
</dbReference>
<feature type="transmembrane region" description="Helical" evidence="2">
    <location>
        <begin position="544"/>
        <end position="563"/>
    </location>
</feature>
<feature type="transmembrane region" description="Helical" evidence="2">
    <location>
        <begin position="459"/>
        <end position="480"/>
    </location>
</feature>
<feature type="domain" description="Bacterial sugar transferase" evidence="3">
    <location>
        <begin position="46"/>
        <end position="238"/>
    </location>
</feature>
<feature type="transmembrane region" description="Helical" evidence="2">
    <location>
        <begin position="51"/>
        <end position="74"/>
    </location>
</feature>
<comment type="caution">
    <text evidence="4">The sequence shown here is derived from an EMBL/GenBank/DDBJ whole genome shotgun (WGS) entry which is preliminary data.</text>
</comment>
<organism evidence="4 5">
    <name type="scientific">candidate division WOR-3 bacterium RBG_13_43_14</name>
    <dbReference type="NCBI Taxonomy" id="1802590"/>
    <lineage>
        <taxon>Bacteria</taxon>
        <taxon>Bacteria division WOR-3</taxon>
    </lineage>
</organism>
<feature type="transmembrane region" description="Helical" evidence="2">
    <location>
        <begin position="295"/>
        <end position="315"/>
    </location>
</feature>
<dbReference type="PANTHER" id="PTHR30576:SF0">
    <property type="entry name" value="UNDECAPRENYL-PHOSPHATE N-ACETYLGALACTOSAMINYL 1-PHOSPHATE TRANSFERASE-RELATED"/>
    <property type="match status" value="1"/>
</dbReference>
<dbReference type="Proteomes" id="UP000177025">
    <property type="component" value="Unassembled WGS sequence"/>
</dbReference>
<name>A0A1F4UEC2_UNCW3</name>
<dbReference type="AlphaFoldDB" id="A0A1F4UEC2"/>
<evidence type="ECO:0000256" key="2">
    <source>
        <dbReference type="SAM" id="Phobius"/>
    </source>
</evidence>
<dbReference type="NCBIfam" id="NF037970">
    <property type="entry name" value="vanZ_1"/>
    <property type="match status" value="2"/>
</dbReference>
<reference evidence="4 5" key="1">
    <citation type="journal article" date="2016" name="Nat. Commun.">
        <title>Thousands of microbial genomes shed light on interconnected biogeochemical processes in an aquifer system.</title>
        <authorList>
            <person name="Anantharaman K."/>
            <person name="Brown C.T."/>
            <person name="Hug L.A."/>
            <person name="Sharon I."/>
            <person name="Castelle C.J."/>
            <person name="Probst A.J."/>
            <person name="Thomas B.C."/>
            <person name="Singh A."/>
            <person name="Wilkins M.J."/>
            <person name="Karaoz U."/>
            <person name="Brodie E.L."/>
            <person name="Williams K.H."/>
            <person name="Hubbard S.S."/>
            <person name="Banfield J.F."/>
        </authorList>
    </citation>
    <scope>NUCLEOTIDE SEQUENCE [LARGE SCALE GENOMIC DNA]</scope>
</reference>
<gene>
    <name evidence="4" type="ORF">A2Y85_00540</name>
</gene>
<dbReference type="Pfam" id="PF02397">
    <property type="entry name" value="Bac_transf"/>
    <property type="match status" value="1"/>
</dbReference>
<evidence type="ECO:0000259" key="3">
    <source>
        <dbReference type="Pfam" id="PF02397"/>
    </source>
</evidence>
<evidence type="ECO:0000313" key="4">
    <source>
        <dbReference type="EMBL" id="OGC43294.1"/>
    </source>
</evidence>
<accession>A0A1F4UEC2</accession>
<feature type="transmembrane region" description="Helical" evidence="2">
    <location>
        <begin position="221"/>
        <end position="242"/>
    </location>
</feature>
<protein>
    <recommendedName>
        <fullName evidence="3">Bacterial sugar transferase domain-containing protein</fullName>
    </recommendedName>
</protein>
<dbReference type="PANTHER" id="PTHR30576">
    <property type="entry name" value="COLANIC BIOSYNTHESIS UDP-GLUCOSE LIPID CARRIER TRANSFERASE"/>
    <property type="match status" value="1"/>
</dbReference>